<keyword evidence="2" id="KW-1185">Reference proteome</keyword>
<reference evidence="2" key="1">
    <citation type="journal article" date="2023" name="Front. Plant Sci.">
        <title>Chromosomal-level genome assembly of Melastoma candidum provides insights into trichome evolution.</title>
        <authorList>
            <person name="Zhong Y."/>
            <person name="Wu W."/>
            <person name="Sun C."/>
            <person name="Zou P."/>
            <person name="Liu Y."/>
            <person name="Dai S."/>
            <person name="Zhou R."/>
        </authorList>
    </citation>
    <scope>NUCLEOTIDE SEQUENCE [LARGE SCALE GENOMIC DNA]</scope>
</reference>
<name>A0ACB9LPS0_9MYRT</name>
<gene>
    <name evidence="1" type="ORF">MLD38_037523</name>
</gene>
<protein>
    <submittedName>
        <fullName evidence="1">Uncharacterized protein</fullName>
    </submittedName>
</protein>
<proteinExistence type="predicted"/>
<dbReference type="EMBL" id="CM042890">
    <property type="protein sequence ID" value="KAI4312724.1"/>
    <property type="molecule type" value="Genomic_DNA"/>
</dbReference>
<sequence length="106" mass="10696">MSGDAGTVAEAAEGVAVEPSSVEEAPGTGCWCVVVAGEMSPPWSCCRRTWVRRSSSEEGGGSSLLKPDSGWRERSAGARCGGEGGFAVTVAFRTGVGAVLSSNMPG</sequence>
<evidence type="ECO:0000313" key="1">
    <source>
        <dbReference type="EMBL" id="KAI4312724.1"/>
    </source>
</evidence>
<evidence type="ECO:0000313" key="2">
    <source>
        <dbReference type="Proteomes" id="UP001057402"/>
    </source>
</evidence>
<organism evidence="1 2">
    <name type="scientific">Melastoma candidum</name>
    <dbReference type="NCBI Taxonomy" id="119954"/>
    <lineage>
        <taxon>Eukaryota</taxon>
        <taxon>Viridiplantae</taxon>
        <taxon>Streptophyta</taxon>
        <taxon>Embryophyta</taxon>
        <taxon>Tracheophyta</taxon>
        <taxon>Spermatophyta</taxon>
        <taxon>Magnoliopsida</taxon>
        <taxon>eudicotyledons</taxon>
        <taxon>Gunneridae</taxon>
        <taxon>Pentapetalae</taxon>
        <taxon>rosids</taxon>
        <taxon>malvids</taxon>
        <taxon>Myrtales</taxon>
        <taxon>Melastomataceae</taxon>
        <taxon>Melastomatoideae</taxon>
        <taxon>Melastomateae</taxon>
        <taxon>Melastoma</taxon>
    </lineage>
</organism>
<dbReference type="Proteomes" id="UP001057402">
    <property type="component" value="Chromosome 11"/>
</dbReference>
<accession>A0ACB9LPS0</accession>
<comment type="caution">
    <text evidence="1">The sequence shown here is derived from an EMBL/GenBank/DDBJ whole genome shotgun (WGS) entry which is preliminary data.</text>
</comment>